<feature type="compositionally biased region" description="Pro residues" evidence="7">
    <location>
        <begin position="440"/>
        <end position="451"/>
    </location>
</feature>
<sequence>MSLSITEEEPPRTDVAAQALVAVVDADAHDALAAVPGSILRDAAVAAALLVREAALLASIVTPDDRRRDEAGSRAVRLLGRLCDAAYAGEDHQLSQLLDWFARAWLGRPFNGAIYGDRHLPEAVHAPLAALTEQAGEAPVMICAAAHRELERVLAELERDASRLSAIDREVTGPLFVRPVREVIEAARAGQPHDAGLLAERPEDLVAAVNRTLREPIPTNGRRWPLLVRATEQIQDHVRRSIELGRLAQGAVAPPAVPGDTLPAPLDELVAVALTAAEPPPVGERLPETLARAALAHAGTPELGCRVAGVLEGLDIATAEVEEALSPLQDLHERVLEYAARCPDDAEVEEVAALIGAGIADCDLGYARDGLDLLAVTVRGAELRRRLTRTGNRIEAMPPDLAGGAGPHLRAARIAVAEQRFEDAEFHLTEIDGLTGPRPRTGPTPRPPAAPATPSLADFKRRRDGSDVPTLSAIEQAVADGDRDELLALARRLGRPDTVELVDAMIDRFATDGEVAEALLSGLPPRQRPAVLHRLAEVRRARGDEAGAEEAARRSRPPVPPAELTVASPLPAADLLVPRINSSTGADDARPSATELADALADETRAGSAISLGWAVGQYVFAGDPLRGLELYRECAERFYGNATLAWNLGCAYAAVGCRDEAVGALRYFLDIMADRVPAEQRAALTEFLRHNGVPAPEPTPPPVPVALPQHVMQAQEKAAKALYEQGQAEAALRRIRRLLRLAPHSPGAFLLLRICREQRWLDQAREAVAEIAAAGAANWRHHYELARIAVEVDAADLAEEHLRTAADLGASMDELYRLRQRIGAGGPVAGARLDGAAEPATGASALPPLPQPRDLVREVRAAIADPYDPSHLVGLARQALMVMPSAATVIVDEVLAAPHADELVGELVRFLPAEGQLTAVLVLAPELGRAGRTRDAIDLLRGVETVARPTELPRVWLTLQRLMRDAGIDPDGEPGGWLRLPATPGPPRSDGPALAPPPWITEIAVTSGTPPAVHRAHQVQLEQGPAAAAQLWRDAVAAGFGLALPNALGTLVLTGRAAEAVALYRQTSDRLYLVASAAWNLGCAFAYLGDLESAGAAFEYHTRVTSRTYLPEQRAALERLFAELGRPLPMPVAHPGWRPVPSPRSAPAGGVSAARAVEAFRRAPDAHRFIVASSALRAEMADAPPDRRRLLLAQIEEMFAELPSPTAHPYAEHIRALALAGEDQRAWTMVLDCLDRFDLAAELLAPALALATGRARVTQLEEILTRQADGGDYTRYLTLAKLARKRGDGPARRRYAEAALLHNPSSAEARKLLGRGAPPAENRPIWERRSALEDLVRSMTTREPVEVLKQLPDYSAEIKRLESRAVDVLTPYPPCDEFLDIEDEARPAVDAGIRAARHEDWPLAATEFGAALQLQPRHLGVARNTAGAFIRLGRLSDARAIAESISYSHHGRLLLAQLAYAEKDLDRAADHLAELSVAGVPEANAYAFGLAGLRLHLQNRPREAAEALLRRAEDALPGRPEFSTAMAAVIADSHGHDDLVRRAVGLLFTPRLTSRQAVDWAIERQRLEALGAPHAPELRPADLERLVDHFAGQDPVRLRNFLDRLADRLPAARNREVRLLRARVAEECGLIEDAFAARFGLLDPNARDRRAMLDDLTAFCERTLYLEGLDRVLEVKREWQLLTPVDSDRAEAQRSSIEYRRSVYREKINATLWEIQRIRTDDDIARVEPPLAALTDRLLGFTEGTGVAQAVHRLAGLWRRCVELLPQVGGPVTDVGLRSELLTVLRQIRSLQTGLGSPVVEEAAATVGKWLYGRWEQIARDQRSSTGAIEVNVLAATRIVGGPVEAVVEFTAHVEVRELRVRLGGQTTNLGRMDAEEQRTEGFCADVAADDVSLTVTFQTADGLRDEIVRQLALEVGDQHEHPVRSLFTPNVTATGDMFFGRNAELEKLRLEYGEAHTRNATIRSLTGPRKVGKTSLLQWLETDGPPESWKIPYVLPIYLDVSSFPSGAHPLGRIGRAIASAAEALAAQGRFTDPVPPPPAEPDDAQAFIRWCRRLRAACAERLGFLVILDEVQELLKDLHARQELGPVAASLRTIANSGAVALLLCGSCTGATLKALLAGTALQDELQTETLGYLDRRATEQVFEEGFAGTARILPEARAEVWRLTEGHPNHIHHIGKDVALRLTTDRRRLVTRSLVGEVGLAMAKTSAATIGIVKLDTEGPDGRDLLVQLANRAQGAIDLGETAELKRELDARHMDQIDRYLLIGLLRVDREQYRWANEIINLHVQHFAERQFSQLRFTIEESHLHASQYETQRTYSLGPCRTRLVMREGQLFTAKRVTHTTDTGGRSRADSSALTGDETAKLVDEFLTYLSRTPLTGVPRYVGREGDWFLFDHAEGRSLAEIARMQRDVPTEPYKLVRWIAAACDVVERVFRLRGITHGNIKPGNVIVDDTTVSVVDWGRGTQDGSANPISGGTPGYLSPGYLRRLDQDEGGALPTDDVFALGVVLYQMLDPNGELPYGTELADLDTAGRPAGARPLPVELPLMACLTRAIALRDEDRYVTAGDFARDLRLAVPEAAPERPAEFPPAPAPPRTAGQSLIIHRVEEMNVTKDGISIEGSSVTGSVVGNRNRIGTFAVNAGVETSELTARIAQLESAVEALRAELPAGVADGVARDLAAFTGEATAEAPRPDRLQRIGADIVDAAETVPASTPLFQRVGLPVITLVNEIINMIAG</sequence>
<reference evidence="9 10" key="1">
    <citation type="submission" date="2016-06" db="EMBL/GenBank/DDBJ databases">
        <authorList>
            <person name="Kjaerup R.B."/>
            <person name="Dalgaard T.S."/>
            <person name="Juul-Madsen H.R."/>
        </authorList>
    </citation>
    <scope>NUCLEOTIDE SEQUENCE [LARGE SCALE GENOMIC DNA]</scope>
    <source>
        <strain evidence="9 10">DSM 43904</strain>
    </source>
</reference>
<dbReference type="Gene3D" id="1.10.510.10">
    <property type="entry name" value="Transferase(Phosphotransferase) domain 1"/>
    <property type="match status" value="1"/>
</dbReference>
<dbReference type="GO" id="GO:0004674">
    <property type="term" value="F:protein serine/threonine kinase activity"/>
    <property type="evidence" value="ECO:0007669"/>
    <property type="project" value="UniProtKB-KW"/>
</dbReference>
<feature type="domain" description="Protein kinase" evidence="8">
    <location>
        <begin position="2313"/>
        <end position="2575"/>
    </location>
</feature>
<gene>
    <name evidence="9" type="ORF">GA0070609_1864</name>
</gene>
<dbReference type="EMBL" id="LT607750">
    <property type="protein sequence ID" value="SCG47020.1"/>
    <property type="molecule type" value="Genomic_DNA"/>
</dbReference>
<protein>
    <recommendedName>
        <fullName evidence="1">non-specific serine/threonine protein kinase</fullName>
        <ecNumber evidence="1">2.7.11.1</ecNumber>
    </recommendedName>
</protein>
<dbReference type="InterPro" id="IPR011990">
    <property type="entry name" value="TPR-like_helical_dom_sf"/>
</dbReference>
<proteinExistence type="predicted"/>
<evidence type="ECO:0000259" key="8">
    <source>
        <dbReference type="PROSITE" id="PS50011"/>
    </source>
</evidence>
<dbReference type="EC" id="2.7.11.1" evidence="1"/>
<keyword evidence="10" id="KW-1185">Reference proteome</keyword>
<feature type="compositionally biased region" description="Basic and acidic residues" evidence="7">
    <location>
        <begin position="542"/>
        <end position="553"/>
    </location>
</feature>
<dbReference type="Proteomes" id="UP000198217">
    <property type="component" value="Chromosome I"/>
</dbReference>
<dbReference type="SUPFAM" id="SSF48452">
    <property type="entry name" value="TPR-like"/>
    <property type="match status" value="2"/>
</dbReference>
<dbReference type="InterPro" id="IPR011009">
    <property type="entry name" value="Kinase-like_dom_sf"/>
</dbReference>
<dbReference type="Gene3D" id="1.25.40.10">
    <property type="entry name" value="Tetratricopeptide repeat domain"/>
    <property type="match status" value="1"/>
</dbReference>
<dbReference type="GO" id="GO:0005524">
    <property type="term" value="F:ATP binding"/>
    <property type="evidence" value="ECO:0007669"/>
    <property type="project" value="UniProtKB-KW"/>
</dbReference>
<dbReference type="PANTHER" id="PTHR43289">
    <property type="entry name" value="MITOGEN-ACTIVATED PROTEIN KINASE KINASE KINASE 20-RELATED"/>
    <property type="match status" value="1"/>
</dbReference>
<dbReference type="SMART" id="SM00220">
    <property type="entry name" value="S_TKc"/>
    <property type="match status" value="1"/>
</dbReference>
<evidence type="ECO:0000256" key="1">
    <source>
        <dbReference type="ARBA" id="ARBA00012513"/>
    </source>
</evidence>
<feature type="region of interest" description="Disordered" evidence="7">
    <location>
        <begin position="542"/>
        <end position="565"/>
    </location>
</feature>
<dbReference type="PROSITE" id="PS50011">
    <property type="entry name" value="PROTEIN_KINASE_DOM"/>
    <property type="match status" value="1"/>
</dbReference>
<evidence type="ECO:0000256" key="4">
    <source>
        <dbReference type="ARBA" id="ARBA00022741"/>
    </source>
</evidence>
<dbReference type="InterPro" id="IPR000719">
    <property type="entry name" value="Prot_kinase_dom"/>
</dbReference>
<dbReference type="Gene3D" id="3.40.50.300">
    <property type="entry name" value="P-loop containing nucleotide triphosphate hydrolases"/>
    <property type="match status" value="1"/>
</dbReference>
<evidence type="ECO:0000313" key="9">
    <source>
        <dbReference type="EMBL" id="SCG47020.1"/>
    </source>
</evidence>
<keyword evidence="5" id="KW-0418">Kinase</keyword>
<keyword evidence="4" id="KW-0547">Nucleotide-binding</keyword>
<keyword evidence="6" id="KW-0067">ATP-binding</keyword>
<evidence type="ECO:0000256" key="7">
    <source>
        <dbReference type="SAM" id="MobiDB-lite"/>
    </source>
</evidence>
<dbReference type="Pfam" id="PF00069">
    <property type="entry name" value="Pkinase"/>
    <property type="match status" value="1"/>
</dbReference>
<keyword evidence="2" id="KW-0723">Serine/threonine-protein kinase</keyword>
<dbReference type="InterPro" id="IPR027417">
    <property type="entry name" value="P-loop_NTPase"/>
</dbReference>
<evidence type="ECO:0000313" key="10">
    <source>
        <dbReference type="Proteomes" id="UP000198217"/>
    </source>
</evidence>
<dbReference type="SUPFAM" id="SSF56112">
    <property type="entry name" value="Protein kinase-like (PK-like)"/>
    <property type="match status" value="1"/>
</dbReference>
<organism evidence="9 10">
    <name type="scientific">Micromonospora echinaurantiaca</name>
    <dbReference type="NCBI Taxonomy" id="47857"/>
    <lineage>
        <taxon>Bacteria</taxon>
        <taxon>Bacillati</taxon>
        <taxon>Actinomycetota</taxon>
        <taxon>Actinomycetes</taxon>
        <taxon>Micromonosporales</taxon>
        <taxon>Micromonosporaceae</taxon>
        <taxon>Micromonospora</taxon>
    </lineage>
</organism>
<keyword evidence="3" id="KW-0808">Transferase</keyword>
<accession>A0A1C5HLX5</accession>
<evidence type="ECO:0000256" key="2">
    <source>
        <dbReference type="ARBA" id="ARBA00022527"/>
    </source>
</evidence>
<name>A0A1C5HLX5_9ACTN</name>
<dbReference type="SUPFAM" id="SSF52540">
    <property type="entry name" value="P-loop containing nucleoside triphosphate hydrolases"/>
    <property type="match status" value="1"/>
</dbReference>
<feature type="region of interest" description="Disordered" evidence="7">
    <location>
        <begin position="431"/>
        <end position="466"/>
    </location>
</feature>
<evidence type="ECO:0000256" key="5">
    <source>
        <dbReference type="ARBA" id="ARBA00022777"/>
    </source>
</evidence>
<evidence type="ECO:0000256" key="6">
    <source>
        <dbReference type="ARBA" id="ARBA00022840"/>
    </source>
</evidence>
<evidence type="ECO:0000256" key="3">
    <source>
        <dbReference type="ARBA" id="ARBA00022679"/>
    </source>
</evidence>
<dbReference type="PANTHER" id="PTHR43289:SF6">
    <property type="entry name" value="SERINE_THREONINE-PROTEIN KINASE NEKL-3"/>
    <property type="match status" value="1"/>
</dbReference>